<feature type="region of interest" description="Disordered" evidence="1">
    <location>
        <begin position="1"/>
        <end position="86"/>
    </location>
</feature>
<sequence>MRCHASGMKCRGSEARRREEEGGEGHRRGAQRRVPRNPAAAPWGREARGRPPATSPAGALRLASARGGGLWRPPGWGPGASRRPTALLGSTREWSQALGKSELCCAAAEGRAGARPQRAGRCHRTTCSDRGGPVWGNQEAPRRRCSPDFPQGAF</sequence>
<dbReference type="Proteomes" id="UP001189429">
    <property type="component" value="Unassembled WGS sequence"/>
</dbReference>
<keyword evidence="3" id="KW-1185">Reference proteome</keyword>
<reference evidence="2" key="1">
    <citation type="submission" date="2023-10" db="EMBL/GenBank/DDBJ databases">
        <authorList>
            <person name="Chen Y."/>
            <person name="Shah S."/>
            <person name="Dougan E. K."/>
            <person name="Thang M."/>
            <person name="Chan C."/>
        </authorList>
    </citation>
    <scope>NUCLEOTIDE SEQUENCE [LARGE SCALE GENOMIC DNA]</scope>
</reference>
<evidence type="ECO:0000313" key="2">
    <source>
        <dbReference type="EMBL" id="CAK0866576.1"/>
    </source>
</evidence>
<protein>
    <submittedName>
        <fullName evidence="2">Uncharacterized protein</fullName>
    </submittedName>
</protein>
<gene>
    <name evidence="2" type="ORF">PCOR1329_LOCUS53730</name>
</gene>
<accession>A0ABN9V3E8</accession>
<evidence type="ECO:0000256" key="1">
    <source>
        <dbReference type="SAM" id="MobiDB-lite"/>
    </source>
</evidence>
<proteinExistence type="predicted"/>
<feature type="region of interest" description="Disordered" evidence="1">
    <location>
        <begin position="110"/>
        <end position="154"/>
    </location>
</feature>
<organism evidence="2 3">
    <name type="scientific">Prorocentrum cordatum</name>
    <dbReference type="NCBI Taxonomy" id="2364126"/>
    <lineage>
        <taxon>Eukaryota</taxon>
        <taxon>Sar</taxon>
        <taxon>Alveolata</taxon>
        <taxon>Dinophyceae</taxon>
        <taxon>Prorocentrales</taxon>
        <taxon>Prorocentraceae</taxon>
        <taxon>Prorocentrum</taxon>
    </lineage>
</organism>
<evidence type="ECO:0000313" key="3">
    <source>
        <dbReference type="Proteomes" id="UP001189429"/>
    </source>
</evidence>
<comment type="caution">
    <text evidence="2">The sequence shown here is derived from an EMBL/GenBank/DDBJ whole genome shotgun (WGS) entry which is preliminary data.</text>
</comment>
<dbReference type="EMBL" id="CAUYUJ010016549">
    <property type="protein sequence ID" value="CAK0866576.1"/>
    <property type="molecule type" value="Genomic_DNA"/>
</dbReference>
<name>A0ABN9V3E8_9DINO</name>
<feature type="compositionally biased region" description="Basic and acidic residues" evidence="1">
    <location>
        <begin position="11"/>
        <end position="27"/>
    </location>
</feature>